<proteinExistence type="predicted"/>
<organism evidence="3 4">
    <name type="scientific">Geomonas terrae</name>
    <dbReference type="NCBI Taxonomy" id="2562681"/>
    <lineage>
        <taxon>Bacteria</taxon>
        <taxon>Pseudomonadati</taxon>
        <taxon>Thermodesulfobacteriota</taxon>
        <taxon>Desulfuromonadia</taxon>
        <taxon>Geobacterales</taxon>
        <taxon>Geobacteraceae</taxon>
        <taxon>Geomonas</taxon>
    </lineage>
</organism>
<sequence length="241" mass="23368">MRFVKRVLVALMVMTLAACGGGGGGGGSAVGGADSGVPDRTAPSVALTAPAEGTVVHGVTLIKAAASDDVGIERVEFYLDGVLQGSATSAPYSFSWDPSGVAKGSYNWTAKAYDAAGNVQTSTEVAVTVPIYAAMSTVLSGSTAVGTVFLAGLPAAAPYGVNLVVTMPTGATLAGAAASGPYAASGMVGTSGSNAVILASSNLASGEILKLSFTNVPPGAVAGDFAVAVSAVFDGGGTQIQ</sequence>
<feature type="signal peptide" evidence="1">
    <location>
        <begin position="1"/>
        <end position="20"/>
    </location>
</feature>
<evidence type="ECO:0000313" key="3">
    <source>
        <dbReference type="EMBL" id="TGU72866.1"/>
    </source>
</evidence>
<gene>
    <name evidence="3" type="ORF">E4633_11300</name>
    <name evidence="2" type="ORF">E4633_15690</name>
</gene>
<protein>
    <recommendedName>
        <fullName evidence="5">Bacterial Ig-like domain-containing protein</fullName>
    </recommendedName>
</protein>
<dbReference type="EMBL" id="SRSC01000002">
    <property type="protein sequence ID" value="TGU72866.1"/>
    <property type="molecule type" value="Genomic_DNA"/>
</dbReference>
<dbReference type="EMBL" id="SRSC01000004">
    <property type="protein sequence ID" value="TGU70446.1"/>
    <property type="molecule type" value="Genomic_DNA"/>
</dbReference>
<dbReference type="Proteomes" id="UP000306416">
    <property type="component" value="Unassembled WGS sequence"/>
</dbReference>
<name>A0A4S1CI95_9BACT</name>
<dbReference type="RefSeq" id="WP_135870333.1">
    <property type="nucleotide sequence ID" value="NZ_SRSC01000002.1"/>
</dbReference>
<accession>A0A4S1CI95</accession>
<keyword evidence="4" id="KW-1185">Reference proteome</keyword>
<evidence type="ECO:0008006" key="5">
    <source>
        <dbReference type="Google" id="ProtNLM"/>
    </source>
</evidence>
<dbReference type="Pfam" id="PF17957">
    <property type="entry name" value="Big_7"/>
    <property type="match status" value="1"/>
</dbReference>
<dbReference type="Gene3D" id="2.60.40.10">
    <property type="entry name" value="Immunoglobulins"/>
    <property type="match status" value="1"/>
</dbReference>
<feature type="chain" id="PRO_5044609020" description="Bacterial Ig-like domain-containing protein" evidence="1">
    <location>
        <begin position="21"/>
        <end position="241"/>
    </location>
</feature>
<comment type="caution">
    <text evidence="3">The sequence shown here is derived from an EMBL/GenBank/DDBJ whole genome shotgun (WGS) entry which is preliminary data.</text>
</comment>
<evidence type="ECO:0000313" key="4">
    <source>
        <dbReference type="Proteomes" id="UP000306416"/>
    </source>
</evidence>
<keyword evidence="1" id="KW-0732">Signal</keyword>
<evidence type="ECO:0000313" key="2">
    <source>
        <dbReference type="EMBL" id="TGU70446.1"/>
    </source>
</evidence>
<dbReference type="PROSITE" id="PS51257">
    <property type="entry name" value="PROKAR_LIPOPROTEIN"/>
    <property type="match status" value="1"/>
</dbReference>
<evidence type="ECO:0000256" key="1">
    <source>
        <dbReference type="SAM" id="SignalP"/>
    </source>
</evidence>
<reference evidence="3 4" key="1">
    <citation type="submission" date="2019-04" db="EMBL/GenBank/DDBJ databases">
        <title>Geobacter oryzae sp. nov., ferric-reducing bacteria isolated from paddy soil.</title>
        <authorList>
            <person name="Xu Z."/>
            <person name="Masuda Y."/>
            <person name="Itoh H."/>
            <person name="Senoo K."/>
        </authorList>
    </citation>
    <scope>NUCLEOTIDE SEQUENCE [LARGE SCALE GENOMIC DNA]</scope>
    <source>
        <strain evidence="3 4">Red111</strain>
    </source>
</reference>
<dbReference type="InterPro" id="IPR013783">
    <property type="entry name" value="Ig-like_fold"/>
</dbReference>
<dbReference type="AlphaFoldDB" id="A0A4S1CI95"/>